<organism evidence="1 2">
    <name type="scientific">Rubinisphaera italica</name>
    <dbReference type="NCBI Taxonomy" id="2527969"/>
    <lineage>
        <taxon>Bacteria</taxon>
        <taxon>Pseudomonadati</taxon>
        <taxon>Planctomycetota</taxon>
        <taxon>Planctomycetia</taxon>
        <taxon>Planctomycetales</taxon>
        <taxon>Planctomycetaceae</taxon>
        <taxon>Rubinisphaera</taxon>
    </lineage>
</organism>
<gene>
    <name evidence="1" type="ORF">Pan54_10520</name>
</gene>
<dbReference type="AlphaFoldDB" id="A0A5C5XC27"/>
<evidence type="ECO:0000313" key="2">
    <source>
        <dbReference type="Proteomes" id="UP000316095"/>
    </source>
</evidence>
<reference evidence="1 2" key="1">
    <citation type="submission" date="2019-02" db="EMBL/GenBank/DDBJ databases">
        <title>Deep-cultivation of Planctomycetes and their phenomic and genomic characterization uncovers novel biology.</title>
        <authorList>
            <person name="Wiegand S."/>
            <person name="Jogler M."/>
            <person name="Boedeker C."/>
            <person name="Pinto D."/>
            <person name="Vollmers J."/>
            <person name="Rivas-Marin E."/>
            <person name="Kohn T."/>
            <person name="Peeters S.H."/>
            <person name="Heuer A."/>
            <person name="Rast P."/>
            <person name="Oberbeckmann S."/>
            <person name="Bunk B."/>
            <person name="Jeske O."/>
            <person name="Meyerdierks A."/>
            <person name="Storesund J.E."/>
            <person name="Kallscheuer N."/>
            <person name="Luecker S."/>
            <person name="Lage O.M."/>
            <person name="Pohl T."/>
            <person name="Merkel B.J."/>
            <person name="Hornburger P."/>
            <person name="Mueller R.-W."/>
            <person name="Bruemmer F."/>
            <person name="Labrenz M."/>
            <person name="Spormann A.M."/>
            <person name="Op Den Camp H."/>
            <person name="Overmann J."/>
            <person name="Amann R."/>
            <person name="Jetten M.S.M."/>
            <person name="Mascher T."/>
            <person name="Medema M.H."/>
            <person name="Devos D.P."/>
            <person name="Kaster A.-K."/>
            <person name="Ovreas L."/>
            <person name="Rohde M."/>
            <person name="Galperin M.Y."/>
            <person name="Jogler C."/>
        </authorList>
    </citation>
    <scope>NUCLEOTIDE SEQUENCE [LARGE SCALE GENOMIC DNA]</scope>
    <source>
        <strain evidence="1 2">Pan54</strain>
    </source>
</reference>
<comment type="caution">
    <text evidence="1">The sequence shown here is derived from an EMBL/GenBank/DDBJ whole genome shotgun (WGS) entry which is preliminary data.</text>
</comment>
<protein>
    <submittedName>
        <fullName evidence="1">Uncharacterized protein</fullName>
    </submittedName>
</protein>
<evidence type="ECO:0000313" key="1">
    <source>
        <dbReference type="EMBL" id="TWT60338.1"/>
    </source>
</evidence>
<accession>A0A5C5XC27</accession>
<name>A0A5C5XC27_9PLAN</name>
<dbReference type="EMBL" id="SJPG01000001">
    <property type="protein sequence ID" value="TWT60338.1"/>
    <property type="molecule type" value="Genomic_DNA"/>
</dbReference>
<keyword evidence="2" id="KW-1185">Reference proteome</keyword>
<proteinExistence type="predicted"/>
<dbReference type="Proteomes" id="UP000316095">
    <property type="component" value="Unassembled WGS sequence"/>
</dbReference>
<sequence length="289" mass="32535">MSAERDHKTKIINLLAVGQFPPDWDYLHARLQRLGLSLNEAQWVTGPKSALPFLRTEPWDCLLYAIEDSFDTAELHAIHIHLRAVRDMGILIPVILIAAELNDSLAEICQEWNCQFQEADFRKRSTGIGLVIFREIQANRTQEELRQAKTELRIRQQRSREEASLILSQQHRLLNDIVSVSAGSSNATVTSLTSTRVFDEAAKQKYDQILKNMVISGLSGSRQMLLSMLSEFEISGVSPGDILSLHLQALEKLIAGAGEKSTRHILQRADQLLVEVMVSLAETYRQHAA</sequence>